<evidence type="ECO:0000313" key="6">
    <source>
        <dbReference type="Proteomes" id="UP000322899"/>
    </source>
</evidence>
<accession>A0A5A8C7M4</accession>
<proteinExistence type="predicted"/>
<gene>
    <name evidence="5" type="ORF">FNF27_06900</name>
    <name evidence="4" type="ORF">FNF28_05748</name>
    <name evidence="2" type="ORF">FNF29_06440</name>
    <name evidence="3" type="ORF">FNF31_05011</name>
</gene>
<protein>
    <submittedName>
        <fullName evidence="2">Uncharacterized protein</fullName>
    </submittedName>
</protein>
<evidence type="ECO:0000313" key="3">
    <source>
        <dbReference type="EMBL" id="KAA0159156.1"/>
    </source>
</evidence>
<evidence type="ECO:0000313" key="8">
    <source>
        <dbReference type="Proteomes" id="UP000324907"/>
    </source>
</evidence>
<dbReference type="EMBL" id="VLTO01000068">
    <property type="protein sequence ID" value="KAA0169605.1"/>
    <property type="molecule type" value="Genomic_DNA"/>
</dbReference>
<evidence type="ECO:0000313" key="5">
    <source>
        <dbReference type="EMBL" id="KAA0169605.1"/>
    </source>
</evidence>
<dbReference type="OrthoDB" id="10443687at2759"/>
<dbReference type="EMBL" id="VLTM01000057">
    <property type="protein sequence ID" value="KAA0159156.1"/>
    <property type="molecule type" value="Genomic_DNA"/>
</dbReference>
<sequence>MGCAASSSAGEQGSGKYAVESDSGAKPAASSQPAADPAQPPKAAGEYTDLGVFAVDTTEPSAVDDKPKDAAVEALERYSKQGADAQAAAKKKRRRGGGGVVVSDGVTMQAGCMQSGGMHSGADGVDDDFANLP</sequence>
<evidence type="ECO:0000313" key="2">
    <source>
        <dbReference type="EMBL" id="KAA0148815.1"/>
    </source>
</evidence>
<feature type="region of interest" description="Disordered" evidence="1">
    <location>
        <begin position="80"/>
        <end position="103"/>
    </location>
</feature>
<name>A0A5A8C7M4_CAFRO</name>
<dbReference type="Proteomes" id="UP000324907">
    <property type="component" value="Unassembled WGS sequence"/>
</dbReference>
<evidence type="ECO:0000313" key="9">
    <source>
        <dbReference type="Proteomes" id="UP000325113"/>
    </source>
</evidence>
<dbReference type="Proteomes" id="UP000322899">
    <property type="component" value="Unassembled WGS sequence"/>
</dbReference>
<dbReference type="EMBL" id="VLTN01000049">
    <property type="protein sequence ID" value="KAA0148815.1"/>
    <property type="molecule type" value="Genomic_DNA"/>
</dbReference>
<feature type="compositionally biased region" description="Low complexity" evidence="1">
    <location>
        <begin position="25"/>
        <end position="44"/>
    </location>
</feature>
<organism evidence="2 7">
    <name type="scientific">Cafeteria roenbergensis</name>
    <name type="common">Marine flagellate</name>
    <dbReference type="NCBI Taxonomy" id="33653"/>
    <lineage>
        <taxon>Eukaryota</taxon>
        <taxon>Sar</taxon>
        <taxon>Stramenopiles</taxon>
        <taxon>Bigyra</taxon>
        <taxon>Opalozoa</taxon>
        <taxon>Bicosoecida</taxon>
        <taxon>Cafeteriaceae</taxon>
        <taxon>Cafeteria</taxon>
    </lineage>
</organism>
<evidence type="ECO:0000313" key="4">
    <source>
        <dbReference type="EMBL" id="KAA0159741.1"/>
    </source>
</evidence>
<keyword evidence="7" id="KW-1185">Reference proteome</keyword>
<reference evidence="6 7" key="1">
    <citation type="submission" date="2019-07" db="EMBL/GenBank/DDBJ databases">
        <title>Genomes of Cafeteria roenbergensis.</title>
        <authorList>
            <person name="Fischer M.G."/>
            <person name="Hackl T."/>
            <person name="Roman M."/>
        </authorList>
    </citation>
    <scope>NUCLEOTIDE SEQUENCE [LARGE SCALE GENOMIC DNA]</scope>
    <source>
        <strain evidence="2 7">BVI</strain>
        <strain evidence="3 9">Cflag</strain>
        <strain evidence="5 6">E4-10P</strain>
        <strain evidence="4 8">RCC970-E3</strain>
    </source>
</reference>
<evidence type="ECO:0000256" key="1">
    <source>
        <dbReference type="SAM" id="MobiDB-lite"/>
    </source>
</evidence>
<feature type="compositionally biased region" description="Low complexity" evidence="1">
    <location>
        <begin position="1"/>
        <end position="15"/>
    </location>
</feature>
<dbReference type="AlphaFoldDB" id="A0A5A8C7M4"/>
<dbReference type="Proteomes" id="UP000325113">
    <property type="component" value="Unassembled WGS sequence"/>
</dbReference>
<feature type="region of interest" description="Disordered" evidence="1">
    <location>
        <begin position="1"/>
        <end position="67"/>
    </location>
</feature>
<evidence type="ECO:0000313" key="7">
    <source>
        <dbReference type="Proteomes" id="UP000323011"/>
    </source>
</evidence>
<comment type="caution">
    <text evidence="2">The sequence shown here is derived from an EMBL/GenBank/DDBJ whole genome shotgun (WGS) entry which is preliminary data.</text>
</comment>
<dbReference type="EMBL" id="VLTL01000123">
    <property type="protein sequence ID" value="KAA0159741.1"/>
    <property type="molecule type" value="Genomic_DNA"/>
</dbReference>
<dbReference type="Proteomes" id="UP000323011">
    <property type="component" value="Unassembled WGS sequence"/>
</dbReference>